<protein>
    <submittedName>
        <fullName evidence="1">Uncharacterized protein</fullName>
    </submittedName>
</protein>
<keyword evidence="2" id="KW-1185">Reference proteome</keyword>
<proteinExistence type="predicted"/>
<comment type="caution">
    <text evidence="1">The sequence shown here is derived from an EMBL/GenBank/DDBJ whole genome shotgun (WGS) entry which is preliminary data.</text>
</comment>
<dbReference type="EMBL" id="VIEB01000108">
    <property type="protein sequence ID" value="TQE06223.1"/>
    <property type="molecule type" value="Genomic_DNA"/>
</dbReference>
<accession>A0A540N6Q3</accession>
<dbReference type="AlphaFoldDB" id="A0A540N6Q3"/>
<evidence type="ECO:0000313" key="2">
    <source>
        <dbReference type="Proteomes" id="UP000315295"/>
    </source>
</evidence>
<gene>
    <name evidence="1" type="ORF">C1H46_008163</name>
</gene>
<organism evidence="1 2">
    <name type="scientific">Malus baccata</name>
    <name type="common">Siberian crab apple</name>
    <name type="synonym">Pyrus baccata</name>
    <dbReference type="NCBI Taxonomy" id="106549"/>
    <lineage>
        <taxon>Eukaryota</taxon>
        <taxon>Viridiplantae</taxon>
        <taxon>Streptophyta</taxon>
        <taxon>Embryophyta</taxon>
        <taxon>Tracheophyta</taxon>
        <taxon>Spermatophyta</taxon>
        <taxon>Magnoliopsida</taxon>
        <taxon>eudicotyledons</taxon>
        <taxon>Gunneridae</taxon>
        <taxon>Pentapetalae</taxon>
        <taxon>rosids</taxon>
        <taxon>fabids</taxon>
        <taxon>Rosales</taxon>
        <taxon>Rosaceae</taxon>
        <taxon>Amygdaloideae</taxon>
        <taxon>Maleae</taxon>
        <taxon>Malus</taxon>
    </lineage>
</organism>
<evidence type="ECO:0000313" key="1">
    <source>
        <dbReference type="EMBL" id="TQE06223.1"/>
    </source>
</evidence>
<dbReference type="Proteomes" id="UP000315295">
    <property type="component" value="Unassembled WGS sequence"/>
</dbReference>
<sequence length="87" mass="8952">MHVGIVDGVGVLGVGGGEISGGEFVEELVVKHGDSYANVASNEAVGLEGIRRGGGDKTKVGDVFGRATKESVSWGYFDDVLQGDEVL</sequence>
<name>A0A540N6Q3_MALBA</name>
<reference evidence="1 2" key="1">
    <citation type="journal article" date="2019" name="G3 (Bethesda)">
        <title>Sequencing of a Wild Apple (Malus baccata) Genome Unravels the Differences Between Cultivated and Wild Apple Species Regarding Disease Resistance and Cold Tolerance.</title>
        <authorList>
            <person name="Chen X."/>
        </authorList>
    </citation>
    <scope>NUCLEOTIDE SEQUENCE [LARGE SCALE GENOMIC DNA]</scope>
    <source>
        <strain evidence="2">cv. Shandingzi</strain>
        <tissue evidence="1">Leaves</tissue>
    </source>
</reference>